<evidence type="ECO:0000313" key="1">
    <source>
        <dbReference type="EMBL" id="SFR36844.1"/>
    </source>
</evidence>
<reference evidence="2" key="1">
    <citation type="submission" date="2016-10" db="EMBL/GenBank/DDBJ databases">
        <authorList>
            <person name="Varghese N."/>
            <person name="Submissions S."/>
        </authorList>
    </citation>
    <scope>NUCLEOTIDE SEQUENCE [LARGE SCALE GENOMIC DNA]</scope>
    <source>
        <strain evidence="2">DSM 26921</strain>
    </source>
</reference>
<organism evidence="1 2">
    <name type="scientific">Litoreibacter janthinus</name>
    <dbReference type="NCBI Taxonomy" id="670154"/>
    <lineage>
        <taxon>Bacteria</taxon>
        <taxon>Pseudomonadati</taxon>
        <taxon>Pseudomonadota</taxon>
        <taxon>Alphaproteobacteria</taxon>
        <taxon>Rhodobacterales</taxon>
        <taxon>Roseobacteraceae</taxon>
        <taxon>Litoreibacter</taxon>
    </lineage>
</organism>
<protein>
    <submittedName>
        <fullName evidence="1">Uncharacterized protein</fullName>
    </submittedName>
</protein>
<dbReference type="EMBL" id="FOYO01000001">
    <property type="protein sequence ID" value="SFR36844.1"/>
    <property type="molecule type" value="Genomic_DNA"/>
</dbReference>
<dbReference type="Proteomes" id="UP000199658">
    <property type="component" value="Unassembled WGS sequence"/>
</dbReference>
<name>A0A1I6G3Q9_9RHOB</name>
<keyword evidence="2" id="KW-1185">Reference proteome</keyword>
<evidence type="ECO:0000313" key="2">
    <source>
        <dbReference type="Proteomes" id="UP000199658"/>
    </source>
</evidence>
<accession>A0A1I6G3Q9</accession>
<gene>
    <name evidence="1" type="ORF">SAMN04488002_0847</name>
</gene>
<proteinExistence type="predicted"/>
<dbReference type="AlphaFoldDB" id="A0A1I6G3Q9"/>
<dbReference type="STRING" id="670154.SAMN04488002_0847"/>
<sequence length="179" mass="20039">MRIWGWRMIRPLVGDFGKLRRRCVGPFARSLCAMALTTSAALAGAWEEFESLCLLPMENISLAQPTTLEPYQSFKNDGDTYTTYKIDGAKLAISDGRAGASKWCWIDVGPRAATRFSESSSSWSESAQADVRYELIDKRAPGFLLRSTSWREPKLDVTLSMRGKGSNLIMRVEETDLES</sequence>